<feature type="signal peptide" evidence="13">
    <location>
        <begin position="1"/>
        <end position="21"/>
    </location>
</feature>
<dbReference type="EMBL" id="JAZDUA010000277">
    <property type="protein sequence ID" value="KAK7862397.1"/>
    <property type="molecule type" value="Genomic_DNA"/>
</dbReference>
<feature type="chain" id="PRO_5042863353" description="Phospholipase A2" evidence="13">
    <location>
        <begin position="22"/>
        <end position="375"/>
    </location>
</feature>
<keyword evidence="9" id="KW-0442">Lipid degradation</keyword>
<evidence type="ECO:0000256" key="3">
    <source>
        <dbReference type="ARBA" id="ARBA00013278"/>
    </source>
</evidence>
<dbReference type="EC" id="3.1.1.4" evidence="3"/>
<dbReference type="GO" id="GO:0050482">
    <property type="term" value="P:arachidonate secretion"/>
    <property type="evidence" value="ECO:0007669"/>
    <property type="project" value="InterPro"/>
</dbReference>
<comment type="cofactor">
    <cofactor evidence="1">
        <name>Ca(2+)</name>
        <dbReference type="ChEBI" id="CHEBI:29108"/>
    </cofactor>
</comment>
<evidence type="ECO:0000256" key="1">
    <source>
        <dbReference type="ARBA" id="ARBA00001913"/>
    </source>
</evidence>
<evidence type="ECO:0000256" key="8">
    <source>
        <dbReference type="ARBA" id="ARBA00022837"/>
    </source>
</evidence>
<dbReference type="GO" id="GO:0006644">
    <property type="term" value="P:phospholipid metabolic process"/>
    <property type="evidence" value="ECO:0007669"/>
    <property type="project" value="InterPro"/>
</dbReference>
<dbReference type="FunFam" id="1.20.90.10:FF:000002">
    <property type="entry name" value="Phospholipase A2 group III"/>
    <property type="match status" value="1"/>
</dbReference>
<dbReference type="PANTHER" id="PTHR12253">
    <property type="entry name" value="RH14732P"/>
    <property type="match status" value="1"/>
</dbReference>
<keyword evidence="11" id="KW-1015">Disulfide bond</keyword>
<evidence type="ECO:0000256" key="6">
    <source>
        <dbReference type="ARBA" id="ARBA00022723"/>
    </source>
</evidence>
<organism evidence="15 16">
    <name type="scientific">Gryllus longicercus</name>
    <dbReference type="NCBI Taxonomy" id="2509291"/>
    <lineage>
        <taxon>Eukaryota</taxon>
        <taxon>Metazoa</taxon>
        <taxon>Ecdysozoa</taxon>
        <taxon>Arthropoda</taxon>
        <taxon>Hexapoda</taxon>
        <taxon>Insecta</taxon>
        <taxon>Pterygota</taxon>
        <taxon>Neoptera</taxon>
        <taxon>Polyneoptera</taxon>
        <taxon>Orthoptera</taxon>
        <taxon>Ensifera</taxon>
        <taxon>Gryllidea</taxon>
        <taxon>Grylloidea</taxon>
        <taxon>Gryllidae</taxon>
        <taxon>Gryllinae</taxon>
        <taxon>Gryllus</taxon>
    </lineage>
</organism>
<dbReference type="Proteomes" id="UP001378592">
    <property type="component" value="Unassembled WGS sequence"/>
</dbReference>
<evidence type="ECO:0000256" key="13">
    <source>
        <dbReference type="SAM" id="SignalP"/>
    </source>
</evidence>
<evidence type="ECO:0000256" key="5">
    <source>
        <dbReference type="ARBA" id="ARBA00022525"/>
    </source>
</evidence>
<evidence type="ECO:0000256" key="2">
    <source>
        <dbReference type="ARBA" id="ARBA00004613"/>
    </source>
</evidence>
<gene>
    <name evidence="15" type="ORF">R5R35_004172</name>
</gene>
<keyword evidence="7" id="KW-0378">Hydrolase</keyword>
<accession>A0AAN9VJB1</accession>
<dbReference type="CDD" id="cd04704">
    <property type="entry name" value="PLA2_bee_venom_like"/>
    <property type="match status" value="1"/>
</dbReference>
<comment type="subcellular location">
    <subcellularLocation>
        <location evidence="2">Secreted</location>
    </subcellularLocation>
</comment>
<evidence type="ECO:0000313" key="15">
    <source>
        <dbReference type="EMBL" id="KAK7862397.1"/>
    </source>
</evidence>
<dbReference type="GO" id="GO:0004623">
    <property type="term" value="F:phospholipase A2 activity"/>
    <property type="evidence" value="ECO:0007669"/>
    <property type="project" value="UniProtKB-EC"/>
</dbReference>
<dbReference type="InterPro" id="IPR016090">
    <property type="entry name" value="PLA2-like_dom"/>
</dbReference>
<evidence type="ECO:0000259" key="14">
    <source>
        <dbReference type="Pfam" id="PF05826"/>
    </source>
</evidence>
<feature type="domain" description="Phospholipase A2-like central" evidence="14">
    <location>
        <begin position="248"/>
        <end position="343"/>
    </location>
</feature>
<keyword evidence="16" id="KW-1185">Reference proteome</keyword>
<reference evidence="15 16" key="1">
    <citation type="submission" date="2024-03" db="EMBL/GenBank/DDBJ databases">
        <title>The genome assembly and annotation of the cricket Gryllus longicercus Weissman &amp; Gray.</title>
        <authorList>
            <person name="Szrajer S."/>
            <person name="Gray D."/>
            <person name="Ylla G."/>
        </authorList>
    </citation>
    <scope>NUCLEOTIDE SEQUENCE [LARGE SCALE GENOMIC DNA]</scope>
    <source>
        <strain evidence="15">DAG 2021-001</strain>
        <tissue evidence="15">Whole body minus gut</tissue>
    </source>
</reference>
<dbReference type="GO" id="GO:0046872">
    <property type="term" value="F:metal ion binding"/>
    <property type="evidence" value="ECO:0007669"/>
    <property type="project" value="UniProtKB-KW"/>
</dbReference>
<evidence type="ECO:0000313" key="16">
    <source>
        <dbReference type="Proteomes" id="UP001378592"/>
    </source>
</evidence>
<dbReference type="GO" id="GO:0005576">
    <property type="term" value="C:extracellular region"/>
    <property type="evidence" value="ECO:0007669"/>
    <property type="project" value="UniProtKB-SubCell"/>
</dbReference>
<sequence length="375" mass="41937">MRWCLWLAVGWTLLAAAGVAAASAEAGGEPPEEDAVAAVKKNTAVDDGGDDGAEDDGGGAARMRNFVAVDWLADGEMERRVHFNGVSAKETSVVTTGDDGQRQGIILRQLTDGVHFIQLIYSADEALRDCEFVRQRPVVRDFLRAFREDVARAHAAEAGAAAAGAEAGAEELALRNVTFRALGAERSALPDDVARWLDYPLLRARCQRSHRELRRLAHRQRHGSADEKRHAQEHIERRKRELMDLLRVPGTKWCGKGRSAIKYTQLGGFSGADKCCRVHDNACPFYISAFEDKYGLFNWRINTIMHCACDERFRTCLKMTNTAAANLVGKLFFNVVQTKCFVLKPRKVCLRMSWWGKCEKYGLRKQAHLRNNVPY</sequence>
<evidence type="ECO:0000256" key="7">
    <source>
        <dbReference type="ARBA" id="ARBA00022801"/>
    </source>
</evidence>
<evidence type="ECO:0000256" key="9">
    <source>
        <dbReference type="ARBA" id="ARBA00022963"/>
    </source>
</evidence>
<comment type="caution">
    <text evidence="15">The sequence shown here is derived from an EMBL/GenBank/DDBJ whole genome shotgun (WGS) entry which is preliminary data.</text>
</comment>
<keyword evidence="13" id="KW-0732">Signal</keyword>
<dbReference type="GO" id="GO:0016042">
    <property type="term" value="P:lipid catabolic process"/>
    <property type="evidence" value="ECO:0007669"/>
    <property type="project" value="UniProtKB-KW"/>
</dbReference>
<dbReference type="Gene3D" id="1.20.90.10">
    <property type="entry name" value="Phospholipase A2 domain"/>
    <property type="match status" value="1"/>
</dbReference>
<dbReference type="Pfam" id="PF05826">
    <property type="entry name" value="Phospholip_A2_2"/>
    <property type="match status" value="1"/>
</dbReference>
<dbReference type="InterPro" id="IPR036444">
    <property type="entry name" value="PLipase_A2_dom_sf"/>
</dbReference>
<protein>
    <recommendedName>
        <fullName evidence="4">Phospholipase A2</fullName>
        <ecNumber evidence="3">3.1.1.4</ecNumber>
    </recommendedName>
    <alternativeName>
        <fullName evidence="12">Phosphatidylcholine 2-acylhydrolase</fullName>
    </alternativeName>
</protein>
<keyword evidence="10" id="KW-0443">Lipid metabolism</keyword>
<evidence type="ECO:0000256" key="10">
    <source>
        <dbReference type="ARBA" id="ARBA00023098"/>
    </source>
</evidence>
<keyword evidence="5" id="KW-0964">Secreted</keyword>
<evidence type="ECO:0000256" key="11">
    <source>
        <dbReference type="ARBA" id="ARBA00023157"/>
    </source>
</evidence>
<evidence type="ECO:0000256" key="4">
    <source>
        <dbReference type="ARBA" id="ARBA00021721"/>
    </source>
</evidence>
<dbReference type="SUPFAM" id="SSF48619">
    <property type="entry name" value="Phospholipase A2, PLA2"/>
    <property type="match status" value="1"/>
</dbReference>
<proteinExistence type="predicted"/>
<dbReference type="AlphaFoldDB" id="A0AAN9VJB1"/>
<evidence type="ECO:0000256" key="12">
    <source>
        <dbReference type="ARBA" id="ARBA00029903"/>
    </source>
</evidence>
<name>A0AAN9VJB1_9ORTH</name>
<keyword evidence="6" id="KW-0479">Metal-binding</keyword>
<keyword evidence="8" id="KW-0106">Calcium</keyword>